<keyword evidence="2" id="KW-0812">Transmembrane</keyword>
<proteinExistence type="predicted"/>
<dbReference type="STRING" id="1160091.B9T39_07155"/>
<gene>
    <name evidence="3" type="ORF">B9T39_07155</name>
</gene>
<feature type="region of interest" description="Disordered" evidence="1">
    <location>
        <begin position="39"/>
        <end position="77"/>
    </location>
</feature>
<dbReference type="EMBL" id="NEKC01000020">
    <property type="protein sequence ID" value="OTA28244.1"/>
    <property type="molecule type" value="Genomic_DNA"/>
</dbReference>
<evidence type="ECO:0008006" key="5">
    <source>
        <dbReference type="Google" id="ProtNLM"/>
    </source>
</evidence>
<comment type="caution">
    <text evidence="3">The sequence shown here is derived from an EMBL/GenBank/DDBJ whole genome shotgun (WGS) entry which is preliminary data.</text>
</comment>
<protein>
    <recommendedName>
        <fullName evidence="5">Gram-positive cocci surface proteins LPxTG domain-containing protein</fullName>
    </recommendedName>
</protein>
<dbReference type="Proteomes" id="UP000243540">
    <property type="component" value="Unassembled WGS sequence"/>
</dbReference>
<organism evidence="3 4">
    <name type="scientific">Alloscardovia macacae</name>
    <dbReference type="NCBI Taxonomy" id="1160091"/>
    <lineage>
        <taxon>Bacteria</taxon>
        <taxon>Bacillati</taxon>
        <taxon>Actinomycetota</taxon>
        <taxon>Actinomycetes</taxon>
        <taxon>Bifidobacteriales</taxon>
        <taxon>Bifidobacteriaceae</taxon>
        <taxon>Alloscardovia</taxon>
    </lineage>
</organism>
<sequence>MTHMATIVIPEGTEPGTHRVVLTERGSTEEIVSAELAVSDTEVPPKTPDEMPAGEPSDMPTDKTEMKKQAKKQLSRTGADVTLVAWGAATLLLCGAAGGFAVRRRKA</sequence>
<evidence type="ECO:0000256" key="2">
    <source>
        <dbReference type="SAM" id="Phobius"/>
    </source>
</evidence>
<reference evidence="3 4" key="1">
    <citation type="submission" date="2017-04" db="EMBL/GenBank/DDBJ databases">
        <title>Draft genome sequences of Alloscardovia macacae UMA81211 and UMA81212 isolated from the feces of a rhesus macaque (Macaca mulatta).</title>
        <authorList>
            <person name="Albert K."/>
            <person name="Sela D.A."/>
        </authorList>
    </citation>
    <scope>NUCLEOTIDE SEQUENCE [LARGE SCALE GENOMIC DNA]</scope>
    <source>
        <strain evidence="3 4">UMA81212</strain>
    </source>
</reference>
<evidence type="ECO:0000313" key="3">
    <source>
        <dbReference type="EMBL" id="OTA28244.1"/>
    </source>
</evidence>
<evidence type="ECO:0000256" key="1">
    <source>
        <dbReference type="SAM" id="MobiDB-lite"/>
    </source>
</evidence>
<name>A0A1Y2T0D2_9BIFI</name>
<dbReference type="AlphaFoldDB" id="A0A1Y2T0D2"/>
<accession>A0A1Y2T0D2</accession>
<keyword evidence="2" id="KW-1133">Transmembrane helix</keyword>
<feature type="transmembrane region" description="Helical" evidence="2">
    <location>
        <begin position="83"/>
        <end position="102"/>
    </location>
</feature>
<evidence type="ECO:0000313" key="4">
    <source>
        <dbReference type="Proteomes" id="UP000243540"/>
    </source>
</evidence>
<keyword evidence="2" id="KW-0472">Membrane</keyword>